<name>A0A9X3CZU8_9FLAO</name>
<sequence length="274" mass="31348">MKIDAHQHFWQYDAEKYSWISDEMAVIRKDFSPEDLEPLLSKRGFSGCVAVQADQSEAETEVLLKMAKKHDFIKGVVGWVDLGSPEVEERLKHYSKNTFLKGIRHTVWDEKGEFMMSSEFQHGISFLANLGLTYDILVFDYQLGGAVELVKAFPRQKFVLDHMGKPQISGKPDKQWVEQIQQLASFPNVWCKISGLVTETPDFSWKTPDFFPILEVVIDAFGVDRLIFGSDWPVCLSAASYSEVNGIIEKFFSSYSKEDKEKIFGKNAAEFYNL</sequence>
<accession>A0A9X3CZU8</accession>
<dbReference type="Pfam" id="PF04909">
    <property type="entry name" value="Amidohydro_2"/>
    <property type="match status" value="1"/>
</dbReference>
<dbReference type="SUPFAM" id="SSF51556">
    <property type="entry name" value="Metallo-dependent hydrolases"/>
    <property type="match status" value="1"/>
</dbReference>
<dbReference type="Gene3D" id="3.20.20.140">
    <property type="entry name" value="Metal-dependent hydrolases"/>
    <property type="match status" value="1"/>
</dbReference>
<comment type="caution">
    <text evidence="3">The sequence shown here is derived from an EMBL/GenBank/DDBJ whole genome shotgun (WGS) entry which is preliminary data.</text>
</comment>
<dbReference type="RefSeq" id="WP_266069987.1">
    <property type="nucleotide sequence ID" value="NZ_JAPJDA010000016.1"/>
</dbReference>
<dbReference type="InterPro" id="IPR052350">
    <property type="entry name" value="Metallo-dep_Lactonases"/>
</dbReference>
<protein>
    <submittedName>
        <fullName evidence="3">Amidohydrolase family protein</fullName>
    </submittedName>
</protein>
<reference evidence="3" key="1">
    <citation type="submission" date="2022-11" db="EMBL/GenBank/DDBJ databases">
        <title>Salinimicrobium profundisediminis sp. nov., isolated from deep-sea sediment of the Mariana Trench.</title>
        <authorList>
            <person name="Fu H."/>
        </authorList>
    </citation>
    <scope>NUCLEOTIDE SEQUENCE</scope>
    <source>
        <strain evidence="3">MT39</strain>
    </source>
</reference>
<keyword evidence="4" id="KW-1185">Reference proteome</keyword>
<evidence type="ECO:0000256" key="1">
    <source>
        <dbReference type="ARBA" id="ARBA00038310"/>
    </source>
</evidence>
<proteinExistence type="inferred from homology"/>
<dbReference type="GO" id="GO:0016787">
    <property type="term" value="F:hydrolase activity"/>
    <property type="evidence" value="ECO:0007669"/>
    <property type="project" value="InterPro"/>
</dbReference>
<gene>
    <name evidence="3" type="ORF">OQ279_11080</name>
</gene>
<comment type="similarity">
    <text evidence="1">Belongs to the metallo-dependent hydrolases superfamily.</text>
</comment>
<dbReference type="InterPro" id="IPR032466">
    <property type="entry name" value="Metal_Hydrolase"/>
</dbReference>
<evidence type="ECO:0000313" key="3">
    <source>
        <dbReference type="EMBL" id="MCX2838689.1"/>
    </source>
</evidence>
<dbReference type="EMBL" id="JAPJDA010000016">
    <property type="protein sequence ID" value="MCX2838689.1"/>
    <property type="molecule type" value="Genomic_DNA"/>
</dbReference>
<evidence type="ECO:0000259" key="2">
    <source>
        <dbReference type="Pfam" id="PF04909"/>
    </source>
</evidence>
<organism evidence="3 4">
    <name type="scientific">Salinimicrobium profundisediminis</name>
    <dbReference type="NCBI Taxonomy" id="2994553"/>
    <lineage>
        <taxon>Bacteria</taxon>
        <taxon>Pseudomonadati</taxon>
        <taxon>Bacteroidota</taxon>
        <taxon>Flavobacteriia</taxon>
        <taxon>Flavobacteriales</taxon>
        <taxon>Flavobacteriaceae</taxon>
        <taxon>Salinimicrobium</taxon>
    </lineage>
</organism>
<feature type="domain" description="Amidohydrolase-related" evidence="2">
    <location>
        <begin position="3"/>
        <end position="274"/>
    </location>
</feature>
<evidence type="ECO:0000313" key="4">
    <source>
        <dbReference type="Proteomes" id="UP001148482"/>
    </source>
</evidence>
<dbReference type="AlphaFoldDB" id="A0A9X3CZU8"/>
<dbReference type="Proteomes" id="UP001148482">
    <property type="component" value="Unassembled WGS sequence"/>
</dbReference>
<dbReference type="InterPro" id="IPR006680">
    <property type="entry name" value="Amidohydro-rel"/>
</dbReference>
<dbReference type="PANTHER" id="PTHR43569:SF2">
    <property type="entry name" value="AMIDOHYDROLASE-RELATED DOMAIN-CONTAINING PROTEIN"/>
    <property type="match status" value="1"/>
</dbReference>
<dbReference type="PANTHER" id="PTHR43569">
    <property type="entry name" value="AMIDOHYDROLASE"/>
    <property type="match status" value="1"/>
</dbReference>